<dbReference type="STRING" id="457570.Nther_1138"/>
<feature type="binding site" evidence="8">
    <location>
        <position position="142"/>
    </location>
    <ligand>
        <name>Zn(2+)</name>
        <dbReference type="ChEBI" id="CHEBI:29105"/>
    </ligand>
</feature>
<evidence type="ECO:0000256" key="8">
    <source>
        <dbReference type="PIRSR" id="PIRSR602481-1"/>
    </source>
</evidence>
<feature type="binding site" evidence="9">
    <location>
        <position position="131"/>
    </location>
    <ligand>
        <name>Fe cation</name>
        <dbReference type="ChEBI" id="CHEBI:24875"/>
    </ligand>
</feature>
<dbReference type="HOGENOM" id="CLU_096072_3_1_9"/>
<keyword evidence="2" id="KW-0678">Repressor</keyword>
<dbReference type="InterPro" id="IPR043135">
    <property type="entry name" value="Fur_C"/>
</dbReference>
<dbReference type="GO" id="GO:1900376">
    <property type="term" value="P:regulation of secondary metabolite biosynthetic process"/>
    <property type="evidence" value="ECO:0007669"/>
    <property type="project" value="TreeGrafter"/>
</dbReference>
<comment type="cofactor">
    <cofactor evidence="9">
        <name>Mn(2+)</name>
        <dbReference type="ChEBI" id="CHEBI:29035"/>
    </cofactor>
    <cofactor evidence="9">
        <name>Fe(2+)</name>
        <dbReference type="ChEBI" id="CHEBI:29033"/>
    </cofactor>
    <text evidence="9">Binds 1 Mn(2+) or Fe(2+) ion per subunit.</text>
</comment>
<dbReference type="PANTHER" id="PTHR33202">
    <property type="entry name" value="ZINC UPTAKE REGULATION PROTEIN"/>
    <property type="match status" value="1"/>
</dbReference>
<reference evidence="10 11" key="2">
    <citation type="journal article" date="2011" name="J. Bacteriol.">
        <title>Complete genome sequence of the anaerobic, halophilic alkalithermophile Natranaerobius thermophilus JW/NM-WN-LF.</title>
        <authorList>
            <person name="Zhao B."/>
            <person name="Mesbah N.M."/>
            <person name="Dalin E."/>
            <person name="Goodwin L."/>
            <person name="Nolan M."/>
            <person name="Pitluck S."/>
            <person name="Chertkov O."/>
            <person name="Brettin T.S."/>
            <person name="Han J."/>
            <person name="Larimer F.W."/>
            <person name="Land M.L."/>
            <person name="Hauser L."/>
            <person name="Kyrpides N."/>
            <person name="Wiegel J."/>
        </authorList>
    </citation>
    <scope>NUCLEOTIDE SEQUENCE [LARGE SCALE GENOMIC DNA]</scope>
    <source>
        <strain evidence="11">ATCC BAA-1301 / DSM 18059 / JW/NM-WN-LF</strain>
    </source>
</reference>
<dbReference type="Gene3D" id="1.10.10.10">
    <property type="entry name" value="Winged helix-like DNA-binding domain superfamily/Winged helix DNA-binding domain"/>
    <property type="match status" value="1"/>
</dbReference>
<dbReference type="Gene3D" id="3.30.1490.190">
    <property type="match status" value="1"/>
</dbReference>
<reference evidence="10 11" key="1">
    <citation type="submission" date="2008-04" db="EMBL/GenBank/DDBJ databases">
        <title>Complete sequence of chromosome of Natranaerobius thermophilus JW/NM-WN-LF.</title>
        <authorList>
            <consortium name="US DOE Joint Genome Institute"/>
            <person name="Copeland A."/>
            <person name="Lucas S."/>
            <person name="Lapidus A."/>
            <person name="Glavina del Rio T."/>
            <person name="Dalin E."/>
            <person name="Tice H."/>
            <person name="Bruce D."/>
            <person name="Goodwin L."/>
            <person name="Pitluck S."/>
            <person name="Chertkov O."/>
            <person name="Brettin T."/>
            <person name="Detter J.C."/>
            <person name="Han C."/>
            <person name="Kuske C.R."/>
            <person name="Schmutz J."/>
            <person name="Larimer F."/>
            <person name="Land M."/>
            <person name="Hauser L."/>
            <person name="Kyrpides N."/>
            <person name="Lykidis A."/>
            <person name="Mesbah N.M."/>
            <person name="Wiegel J."/>
        </authorList>
    </citation>
    <scope>NUCLEOTIDE SEQUENCE [LARGE SCALE GENOMIC DNA]</scope>
    <source>
        <strain evidence="11">ATCC BAA-1301 / DSM 18059 / JW/NM-WN-LF</strain>
    </source>
</reference>
<dbReference type="InterPro" id="IPR002481">
    <property type="entry name" value="FUR"/>
</dbReference>
<dbReference type="GO" id="GO:0045892">
    <property type="term" value="P:negative regulation of DNA-templated transcription"/>
    <property type="evidence" value="ECO:0007669"/>
    <property type="project" value="TreeGrafter"/>
</dbReference>
<keyword evidence="9" id="KW-0408">Iron</keyword>
<comment type="cofactor">
    <cofactor evidence="8">
        <name>Zn(2+)</name>
        <dbReference type="ChEBI" id="CHEBI:29105"/>
    </cofactor>
    <text evidence="8">Binds 1 zinc ion per subunit.</text>
</comment>
<dbReference type="SUPFAM" id="SSF46785">
    <property type="entry name" value="Winged helix' DNA-binding domain"/>
    <property type="match status" value="1"/>
</dbReference>
<dbReference type="InterPro" id="IPR036390">
    <property type="entry name" value="WH_DNA-bd_sf"/>
</dbReference>
<organism evidence="10 11">
    <name type="scientific">Natranaerobius thermophilus (strain ATCC BAA-1301 / DSM 18059 / JW/NM-WN-LF)</name>
    <dbReference type="NCBI Taxonomy" id="457570"/>
    <lineage>
        <taxon>Bacteria</taxon>
        <taxon>Bacillati</taxon>
        <taxon>Bacillota</taxon>
        <taxon>Clostridia</taxon>
        <taxon>Natranaerobiales</taxon>
        <taxon>Natranaerobiaceae</taxon>
        <taxon>Natranaerobius</taxon>
    </lineage>
</organism>
<dbReference type="PANTHER" id="PTHR33202:SF7">
    <property type="entry name" value="FERRIC UPTAKE REGULATION PROTEIN"/>
    <property type="match status" value="1"/>
</dbReference>
<dbReference type="InParanoid" id="B2A1I1"/>
<feature type="binding site" evidence="8">
    <location>
        <position position="139"/>
    </location>
    <ligand>
        <name>Zn(2+)</name>
        <dbReference type="ChEBI" id="CHEBI:29105"/>
    </ligand>
</feature>
<dbReference type="Pfam" id="PF01475">
    <property type="entry name" value="FUR"/>
    <property type="match status" value="1"/>
</dbReference>
<keyword evidence="7" id="KW-0804">Transcription</keyword>
<feature type="binding site" evidence="8">
    <location>
        <position position="99"/>
    </location>
    <ligand>
        <name>Zn(2+)</name>
        <dbReference type="ChEBI" id="CHEBI:29105"/>
    </ligand>
</feature>
<dbReference type="InterPro" id="IPR036388">
    <property type="entry name" value="WH-like_DNA-bd_sf"/>
</dbReference>
<dbReference type="RefSeq" id="WP_012447596.1">
    <property type="nucleotide sequence ID" value="NC_010718.1"/>
</dbReference>
<sequence>MDYELDLAEIEKKFYNYKFTPQRKTILKVLFENKGHHLSAEEILQLSKEKNSDIGFATVYRTLDLFEELEIVHKLHFGDGCSRYELTRTGSSHHHHLICLNCNQIFEVKDDLLKKLENNIETQHNFKISDHRLHFYGYCKNCK</sequence>
<dbReference type="FunCoup" id="B2A1I1">
    <property type="interactions" value="154"/>
</dbReference>
<keyword evidence="6" id="KW-0238">DNA-binding</keyword>
<dbReference type="KEGG" id="nth:Nther_1138"/>
<evidence type="ECO:0000256" key="1">
    <source>
        <dbReference type="ARBA" id="ARBA00007957"/>
    </source>
</evidence>
<dbReference type="Proteomes" id="UP000001683">
    <property type="component" value="Chromosome"/>
</dbReference>
<gene>
    <name evidence="10" type="ordered locus">Nther_1138</name>
</gene>
<evidence type="ECO:0000313" key="11">
    <source>
        <dbReference type="Proteomes" id="UP000001683"/>
    </source>
</evidence>
<evidence type="ECO:0000313" key="10">
    <source>
        <dbReference type="EMBL" id="ACB84721.1"/>
    </source>
</evidence>
<dbReference type="OrthoDB" id="8659436at2"/>
<evidence type="ECO:0000256" key="6">
    <source>
        <dbReference type="ARBA" id="ARBA00023125"/>
    </source>
</evidence>
<comment type="similarity">
    <text evidence="1">Belongs to the Fur family.</text>
</comment>
<keyword evidence="11" id="KW-1185">Reference proteome</keyword>
<evidence type="ECO:0000256" key="7">
    <source>
        <dbReference type="ARBA" id="ARBA00023163"/>
    </source>
</evidence>
<dbReference type="AlphaFoldDB" id="B2A1I1"/>
<keyword evidence="3 8" id="KW-0479">Metal-binding</keyword>
<dbReference type="EMBL" id="CP001034">
    <property type="protein sequence ID" value="ACB84721.1"/>
    <property type="molecule type" value="Genomic_DNA"/>
</dbReference>
<proteinExistence type="inferred from homology"/>
<dbReference type="eggNOG" id="COG0735">
    <property type="taxonomic scope" value="Bacteria"/>
</dbReference>
<feature type="binding site" evidence="9">
    <location>
        <position position="93"/>
    </location>
    <ligand>
        <name>Fe cation</name>
        <dbReference type="ChEBI" id="CHEBI:24875"/>
    </ligand>
</feature>
<protein>
    <submittedName>
        <fullName evidence="10">Ferric uptake regulator, Fur family</fullName>
    </submittedName>
</protein>
<name>B2A1I1_NATTJ</name>
<evidence type="ECO:0000256" key="4">
    <source>
        <dbReference type="ARBA" id="ARBA00022833"/>
    </source>
</evidence>
<keyword evidence="4 8" id="KW-0862">Zinc</keyword>
<keyword evidence="5" id="KW-0805">Transcription regulation</keyword>
<dbReference type="GO" id="GO:0003700">
    <property type="term" value="F:DNA-binding transcription factor activity"/>
    <property type="evidence" value="ECO:0007669"/>
    <property type="project" value="InterPro"/>
</dbReference>
<evidence type="ECO:0000256" key="3">
    <source>
        <dbReference type="ARBA" id="ARBA00022723"/>
    </source>
</evidence>
<evidence type="ECO:0000256" key="9">
    <source>
        <dbReference type="PIRSR" id="PIRSR602481-2"/>
    </source>
</evidence>
<dbReference type="GO" id="GO:0000976">
    <property type="term" value="F:transcription cis-regulatory region binding"/>
    <property type="evidence" value="ECO:0007669"/>
    <property type="project" value="TreeGrafter"/>
</dbReference>
<accession>B2A1I1</accession>
<dbReference type="CDD" id="cd07153">
    <property type="entry name" value="Fur_like"/>
    <property type="match status" value="1"/>
</dbReference>
<dbReference type="FunFam" id="1.10.10.10:FF:000051">
    <property type="entry name" value="Fur family transcriptional regulator"/>
    <property type="match status" value="1"/>
</dbReference>
<evidence type="ECO:0000256" key="2">
    <source>
        <dbReference type="ARBA" id="ARBA00022491"/>
    </source>
</evidence>
<feature type="binding site" evidence="8">
    <location>
        <position position="102"/>
    </location>
    <ligand>
        <name>Zn(2+)</name>
        <dbReference type="ChEBI" id="CHEBI:29105"/>
    </ligand>
</feature>
<evidence type="ECO:0000256" key="5">
    <source>
        <dbReference type="ARBA" id="ARBA00023015"/>
    </source>
</evidence>
<dbReference type="GO" id="GO:0008270">
    <property type="term" value="F:zinc ion binding"/>
    <property type="evidence" value="ECO:0007669"/>
    <property type="project" value="TreeGrafter"/>
</dbReference>